<proteinExistence type="predicted"/>
<evidence type="ECO:0000313" key="3">
    <source>
        <dbReference type="Proteomes" id="UP001595997"/>
    </source>
</evidence>
<dbReference type="SUPFAM" id="SSF53597">
    <property type="entry name" value="Dihydrofolate reductase-like"/>
    <property type="match status" value="1"/>
</dbReference>
<dbReference type="InterPro" id="IPR002734">
    <property type="entry name" value="RibDG_C"/>
</dbReference>
<dbReference type="InterPro" id="IPR050765">
    <property type="entry name" value="Riboflavin_Biosynth_HTPR"/>
</dbReference>
<evidence type="ECO:0000313" key="2">
    <source>
        <dbReference type="EMBL" id="MFC4494386.1"/>
    </source>
</evidence>
<dbReference type="Proteomes" id="UP001595997">
    <property type="component" value="Unassembled WGS sequence"/>
</dbReference>
<organism evidence="2 3">
    <name type="scientific">Streptomyces ovatisporus</name>
    <dbReference type="NCBI Taxonomy" id="1128682"/>
    <lineage>
        <taxon>Bacteria</taxon>
        <taxon>Bacillati</taxon>
        <taxon>Actinomycetota</taxon>
        <taxon>Actinomycetes</taxon>
        <taxon>Kitasatosporales</taxon>
        <taxon>Streptomycetaceae</taxon>
        <taxon>Streptomyces</taxon>
    </lineage>
</organism>
<dbReference type="PANTHER" id="PTHR38011">
    <property type="entry name" value="DIHYDROFOLATE REDUCTASE FAMILY PROTEIN (AFU_ORTHOLOGUE AFUA_8G06820)"/>
    <property type="match status" value="1"/>
</dbReference>
<evidence type="ECO:0000259" key="1">
    <source>
        <dbReference type="Pfam" id="PF01872"/>
    </source>
</evidence>
<feature type="domain" description="Bacterial bifunctional deaminase-reductase C-terminal" evidence="1">
    <location>
        <begin position="14"/>
        <end position="192"/>
    </location>
</feature>
<gene>
    <name evidence="2" type="ORF">ACFPA8_09605</name>
</gene>
<dbReference type="EMBL" id="JBHSFH010000005">
    <property type="protein sequence ID" value="MFC4494386.1"/>
    <property type="molecule type" value="Genomic_DNA"/>
</dbReference>
<dbReference type="PANTHER" id="PTHR38011:SF2">
    <property type="entry name" value="BIFUNCTIONAL DEAMINASE-REDUCTASE DOMAIN PROTEIN"/>
    <property type="match status" value="1"/>
</dbReference>
<dbReference type="RefSeq" id="WP_386445334.1">
    <property type="nucleotide sequence ID" value="NZ_JBHSFH010000005.1"/>
</dbReference>
<protein>
    <submittedName>
        <fullName evidence="2">Dihydrofolate reductase family protein</fullName>
    </submittedName>
</protein>
<dbReference type="InterPro" id="IPR024072">
    <property type="entry name" value="DHFR-like_dom_sf"/>
</dbReference>
<comment type="caution">
    <text evidence="2">The sequence shown here is derived from an EMBL/GenBank/DDBJ whole genome shotgun (WGS) entry which is preliminary data.</text>
</comment>
<dbReference type="Pfam" id="PF01872">
    <property type="entry name" value="RibD_C"/>
    <property type="match status" value="1"/>
</dbReference>
<dbReference type="Gene3D" id="3.40.430.10">
    <property type="entry name" value="Dihydrofolate Reductase, subunit A"/>
    <property type="match status" value="1"/>
</dbReference>
<reference evidence="3" key="1">
    <citation type="journal article" date="2019" name="Int. J. Syst. Evol. Microbiol.">
        <title>The Global Catalogue of Microorganisms (GCM) 10K type strain sequencing project: providing services to taxonomists for standard genome sequencing and annotation.</title>
        <authorList>
            <consortium name="The Broad Institute Genomics Platform"/>
            <consortium name="The Broad Institute Genome Sequencing Center for Infectious Disease"/>
            <person name="Wu L."/>
            <person name="Ma J."/>
        </authorList>
    </citation>
    <scope>NUCLEOTIDE SEQUENCE [LARGE SCALE GENOMIC DNA]</scope>
    <source>
        <strain evidence="3">CGMCC 4.7357</strain>
    </source>
</reference>
<name>A0ABV9A5K2_9ACTN</name>
<sequence length="201" mass="22134">MSSTGRSGARRRIVAWASVSMDGFTSGPDGPEHDTWLYEHASQEQTGAYFEGIWRGADTALLGRTNYEGFFSVWPSITRDPATDARTRDLGKWLDTVEKVVFSRTLKKADWHNARIAQDLEAEVTALRDAPGRDVLVLNSASIIQALLRADLVDDLRFAVVPVLLGGGLRLFPEGLPASRWSLAETTALKHGAVGLHYRRA</sequence>
<keyword evidence="3" id="KW-1185">Reference proteome</keyword>
<accession>A0ABV9A5K2</accession>